<feature type="region of interest" description="Disordered" evidence="1">
    <location>
        <begin position="79"/>
        <end position="112"/>
    </location>
</feature>
<gene>
    <name evidence="2" type="ORF">F7725_012712</name>
</gene>
<feature type="region of interest" description="Disordered" evidence="1">
    <location>
        <begin position="31"/>
        <end position="50"/>
    </location>
</feature>
<organism evidence="2 3">
    <name type="scientific">Dissostichus mawsoni</name>
    <name type="common">Antarctic cod</name>
    <dbReference type="NCBI Taxonomy" id="36200"/>
    <lineage>
        <taxon>Eukaryota</taxon>
        <taxon>Metazoa</taxon>
        <taxon>Chordata</taxon>
        <taxon>Craniata</taxon>
        <taxon>Vertebrata</taxon>
        <taxon>Euteleostomi</taxon>
        <taxon>Actinopterygii</taxon>
        <taxon>Neopterygii</taxon>
        <taxon>Teleostei</taxon>
        <taxon>Neoteleostei</taxon>
        <taxon>Acanthomorphata</taxon>
        <taxon>Eupercaria</taxon>
        <taxon>Perciformes</taxon>
        <taxon>Notothenioidei</taxon>
        <taxon>Nototheniidae</taxon>
        <taxon>Dissostichus</taxon>
    </lineage>
</organism>
<feature type="compositionally biased region" description="Polar residues" evidence="1">
    <location>
        <begin position="79"/>
        <end position="99"/>
    </location>
</feature>
<evidence type="ECO:0000313" key="2">
    <source>
        <dbReference type="EMBL" id="KAF3850940.1"/>
    </source>
</evidence>
<proteinExistence type="predicted"/>
<keyword evidence="3" id="KW-1185">Reference proteome</keyword>
<evidence type="ECO:0000313" key="3">
    <source>
        <dbReference type="Proteomes" id="UP000518266"/>
    </source>
</evidence>
<protein>
    <submittedName>
        <fullName evidence="2">Uncharacterized protein</fullName>
    </submittedName>
</protein>
<evidence type="ECO:0000256" key="1">
    <source>
        <dbReference type="SAM" id="MobiDB-lite"/>
    </source>
</evidence>
<name>A0A7J5YNG7_DISMA</name>
<dbReference type="AlphaFoldDB" id="A0A7J5YNG7"/>
<reference evidence="2 3" key="1">
    <citation type="submission" date="2020-03" db="EMBL/GenBank/DDBJ databases">
        <title>Dissostichus mawsoni Genome sequencing and assembly.</title>
        <authorList>
            <person name="Park H."/>
        </authorList>
    </citation>
    <scope>NUCLEOTIDE SEQUENCE [LARGE SCALE GENOMIC DNA]</scope>
    <source>
        <strain evidence="2">DM0001</strain>
        <tissue evidence="2">Muscle</tissue>
    </source>
</reference>
<dbReference type="OrthoDB" id="8963826at2759"/>
<sequence length="172" mass="18670">MSPSWASVISSVKEMDDDSISSISTMVESIPSFSGPTMGPGTAFLAPQPTTQAEKSVDSKSLLLATTLSSMLNTEIPSVTVTSQTERLSATPETSSTISKTDEDGSGDQTQDISMQSSLSRLNPLCLELRHQLQHLRNRGFGRHTEDLPRVNHQKLLLFIVEYKVTISDSIA</sequence>
<comment type="caution">
    <text evidence="2">The sequence shown here is derived from an EMBL/GenBank/DDBJ whole genome shotgun (WGS) entry which is preliminary data.</text>
</comment>
<dbReference type="EMBL" id="JAAKFY010000010">
    <property type="protein sequence ID" value="KAF3850940.1"/>
    <property type="molecule type" value="Genomic_DNA"/>
</dbReference>
<accession>A0A7J5YNG7</accession>
<dbReference type="Proteomes" id="UP000518266">
    <property type="component" value="Unassembled WGS sequence"/>
</dbReference>